<dbReference type="PANTHER" id="PTHR44520">
    <property type="entry name" value="RESPONSE REGULATOR RCP1-RELATED"/>
    <property type="match status" value="1"/>
</dbReference>
<accession>A0ABZ0ITC5</accession>
<dbReference type="InterPro" id="IPR052893">
    <property type="entry name" value="TCS_response_regulator"/>
</dbReference>
<proteinExistence type="predicted"/>
<name>A0ABZ0ITC5_9BACT</name>
<keyword evidence="1" id="KW-0597">Phosphoprotein</keyword>
<dbReference type="Pfam" id="PF00072">
    <property type="entry name" value="Response_reg"/>
    <property type="match status" value="1"/>
</dbReference>
<reference evidence="3 4" key="1">
    <citation type="journal article" date="2023" name="Microbiol. Resour. Announc.">
        <title>Complete Genome Sequence of Imperialibacter roseus strain P4T.</title>
        <authorList>
            <person name="Tizabi D.R."/>
            <person name="Bachvaroff T."/>
            <person name="Hill R.T."/>
        </authorList>
    </citation>
    <scope>NUCLEOTIDE SEQUENCE [LARGE SCALE GENOMIC DNA]</scope>
    <source>
        <strain evidence="3 4">P4T</strain>
    </source>
</reference>
<dbReference type="RefSeq" id="WP_317490352.1">
    <property type="nucleotide sequence ID" value="NZ_CP136051.1"/>
</dbReference>
<dbReference type="PANTHER" id="PTHR44520:SF2">
    <property type="entry name" value="RESPONSE REGULATOR RCP1"/>
    <property type="match status" value="1"/>
</dbReference>
<keyword evidence="4" id="KW-1185">Reference proteome</keyword>
<gene>
    <name evidence="3" type="ORF">RT717_03500</name>
</gene>
<evidence type="ECO:0000313" key="4">
    <source>
        <dbReference type="Proteomes" id="UP001302349"/>
    </source>
</evidence>
<feature type="modified residue" description="4-aspartylphosphate" evidence="1">
    <location>
        <position position="61"/>
    </location>
</feature>
<dbReference type="EMBL" id="CP136051">
    <property type="protein sequence ID" value="WOK07688.1"/>
    <property type="molecule type" value="Genomic_DNA"/>
</dbReference>
<dbReference type="PROSITE" id="PS50110">
    <property type="entry name" value="RESPONSE_REGULATORY"/>
    <property type="match status" value="1"/>
</dbReference>
<dbReference type="InterPro" id="IPR001789">
    <property type="entry name" value="Sig_transdc_resp-reg_receiver"/>
</dbReference>
<dbReference type="InterPro" id="IPR011006">
    <property type="entry name" value="CheY-like_superfamily"/>
</dbReference>
<protein>
    <submittedName>
        <fullName evidence="3">Response regulator</fullName>
    </submittedName>
</protein>
<evidence type="ECO:0000256" key="1">
    <source>
        <dbReference type="PROSITE-ProRule" id="PRU00169"/>
    </source>
</evidence>
<dbReference type="SUPFAM" id="SSF52172">
    <property type="entry name" value="CheY-like"/>
    <property type="match status" value="1"/>
</dbReference>
<sequence>MPVNRIILVDDDEISNFLSISLIRKIDPEIEIIPFRNGKEALDYLKNEGLSKRRSNLILLDIRMPVMNGFEFLEEIHNSDLKIKDFMRVVILSSSDNPRDLERAKSFEVLGYINKPLKEESICTYLKLAG</sequence>
<dbReference type="Gene3D" id="3.40.50.2300">
    <property type="match status" value="1"/>
</dbReference>
<dbReference type="Proteomes" id="UP001302349">
    <property type="component" value="Chromosome"/>
</dbReference>
<dbReference type="SMART" id="SM00448">
    <property type="entry name" value="REC"/>
    <property type="match status" value="1"/>
</dbReference>
<evidence type="ECO:0000259" key="2">
    <source>
        <dbReference type="PROSITE" id="PS50110"/>
    </source>
</evidence>
<organism evidence="3 4">
    <name type="scientific">Imperialibacter roseus</name>
    <dbReference type="NCBI Taxonomy" id="1324217"/>
    <lineage>
        <taxon>Bacteria</taxon>
        <taxon>Pseudomonadati</taxon>
        <taxon>Bacteroidota</taxon>
        <taxon>Cytophagia</taxon>
        <taxon>Cytophagales</taxon>
        <taxon>Flammeovirgaceae</taxon>
        <taxon>Imperialibacter</taxon>
    </lineage>
</organism>
<evidence type="ECO:0000313" key="3">
    <source>
        <dbReference type="EMBL" id="WOK07688.1"/>
    </source>
</evidence>
<feature type="domain" description="Response regulatory" evidence="2">
    <location>
        <begin position="5"/>
        <end position="130"/>
    </location>
</feature>